<dbReference type="OrthoDB" id="1931494at2759"/>
<dbReference type="SUPFAM" id="SSF54171">
    <property type="entry name" value="DNA-binding domain"/>
    <property type="match status" value="1"/>
</dbReference>
<evidence type="ECO:0000313" key="7">
    <source>
        <dbReference type="EMBL" id="KAE9594971.1"/>
    </source>
</evidence>
<evidence type="ECO:0000256" key="4">
    <source>
        <dbReference type="ARBA" id="ARBA00023125"/>
    </source>
</evidence>
<comment type="caution">
    <text evidence="7">The sequence shown here is derived from an EMBL/GenBank/DDBJ whole genome shotgun (WGS) entry which is preliminary data.</text>
</comment>
<dbReference type="AlphaFoldDB" id="A0A6A5P051"/>
<evidence type="ECO:0000256" key="5">
    <source>
        <dbReference type="ARBA" id="ARBA00023163"/>
    </source>
</evidence>
<sequence>MAGGINVKDVKEVHFRGVRKRPWGRYAAEIRDPTKKTRVWLGTFDTPEEAASAYDAAARNFRGPKAKTNFPLPSVLDNLNTPTYANTVVSDSSPLDLNLAPPTVRFPFHYRLAANQGLFFDAVGPGSGKVFGFTYNNNNQVAAGEFHVASGARSNSDSSTVIDLNHDEHDLKCRRVFDIDLNKPPPQEYA</sequence>
<keyword evidence="8" id="KW-1185">Reference proteome</keyword>
<dbReference type="GO" id="GO:0009873">
    <property type="term" value="P:ethylene-activated signaling pathway"/>
    <property type="evidence" value="ECO:0007669"/>
    <property type="project" value="UniProtKB-KW"/>
</dbReference>
<gene>
    <name evidence="7" type="ORF">Lalb_Chr18g0059431</name>
</gene>
<protein>
    <submittedName>
        <fullName evidence="7">Putative transcription factor AP2-EREBP family</fullName>
    </submittedName>
</protein>
<keyword evidence="6" id="KW-0539">Nucleus</keyword>
<dbReference type="Gene3D" id="3.30.730.10">
    <property type="entry name" value="AP2/ERF domain"/>
    <property type="match status" value="1"/>
</dbReference>
<dbReference type="GO" id="GO:0003700">
    <property type="term" value="F:DNA-binding transcription factor activity"/>
    <property type="evidence" value="ECO:0007669"/>
    <property type="project" value="InterPro"/>
</dbReference>
<dbReference type="InterPro" id="IPR016177">
    <property type="entry name" value="DNA-bd_dom_sf"/>
</dbReference>
<dbReference type="InterPro" id="IPR001471">
    <property type="entry name" value="AP2/ERF_dom"/>
</dbReference>
<name>A0A6A5P051_LUPAL</name>
<dbReference type="GO" id="GO:0003677">
    <property type="term" value="F:DNA binding"/>
    <property type="evidence" value="ECO:0007669"/>
    <property type="project" value="UniProtKB-KW"/>
</dbReference>
<proteinExistence type="predicted"/>
<dbReference type="PRINTS" id="PR00367">
    <property type="entry name" value="ETHRSPELEMNT"/>
</dbReference>
<keyword evidence="3" id="KW-0805">Transcription regulation</keyword>
<evidence type="ECO:0000256" key="6">
    <source>
        <dbReference type="ARBA" id="ARBA00023242"/>
    </source>
</evidence>
<keyword evidence="2" id="KW-0936">Ethylene signaling pathway</keyword>
<dbReference type="InterPro" id="IPR036955">
    <property type="entry name" value="AP2/ERF_dom_sf"/>
</dbReference>
<evidence type="ECO:0000256" key="1">
    <source>
        <dbReference type="ARBA" id="ARBA00004123"/>
    </source>
</evidence>
<dbReference type="GO" id="GO:0005634">
    <property type="term" value="C:nucleus"/>
    <property type="evidence" value="ECO:0007669"/>
    <property type="project" value="UniProtKB-SubCell"/>
</dbReference>
<dbReference type="PANTHER" id="PTHR31677:SF157">
    <property type="entry name" value="AP2_ERF DOMAIN-CONTAINING PROTEIN"/>
    <property type="match status" value="1"/>
</dbReference>
<evidence type="ECO:0000256" key="2">
    <source>
        <dbReference type="ARBA" id="ARBA00022745"/>
    </source>
</evidence>
<dbReference type="FunFam" id="3.30.730.10:FF:000001">
    <property type="entry name" value="Ethylene-responsive transcription factor 2"/>
    <property type="match status" value="1"/>
</dbReference>
<evidence type="ECO:0000256" key="3">
    <source>
        <dbReference type="ARBA" id="ARBA00023015"/>
    </source>
</evidence>
<dbReference type="CDD" id="cd00018">
    <property type="entry name" value="AP2"/>
    <property type="match status" value="1"/>
</dbReference>
<keyword evidence="5" id="KW-0804">Transcription</keyword>
<keyword evidence="4" id="KW-0238">DNA-binding</keyword>
<dbReference type="PROSITE" id="PS51032">
    <property type="entry name" value="AP2_ERF"/>
    <property type="match status" value="1"/>
</dbReference>
<accession>A0A6A5P051</accession>
<reference evidence="8" key="1">
    <citation type="journal article" date="2020" name="Nat. Commun.">
        <title>Genome sequence of the cluster root forming white lupin.</title>
        <authorList>
            <person name="Hufnagel B."/>
            <person name="Marques A."/>
            <person name="Soriano A."/>
            <person name="Marques L."/>
            <person name="Divol F."/>
            <person name="Doumas P."/>
            <person name="Sallet E."/>
            <person name="Mancinotti D."/>
            <person name="Carrere S."/>
            <person name="Marande W."/>
            <person name="Arribat S."/>
            <person name="Keller J."/>
            <person name="Huneau C."/>
            <person name="Blein T."/>
            <person name="Aime D."/>
            <person name="Laguerre M."/>
            <person name="Taylor J."/>
            <person name="Schubert V."/>
            <person name="Nelson M."/>
            <person name="Geu-Flores F."/>
            <person name="Crespi M."/>
            <person name="Gallardo-Guerrero K."/>
            <person name="Delaux P.-M."/>
            <person name="Salse J."/>
            <person name="Berges H."/>
            <person name="Guyot R."/>
            <person name="Gouzy J."/>
            <person name="Peret B."/>
        </authorList>
    </citation>
    <scope>NUCLEOTIDE SEQUENCE [LARGE SCALE GENOMIC DNA]</scope>
    <source>
        <strain evidence="8">cv. Amiga</strain>
    </source>
</reference>
<dbReference type="Pfam" id="PF00847">
    <property type="entry name" value="AP2"/>
    <property type="match status" value="1"/>
</dbReference>
<dbReference type="Proteomes" id="UP000447434">
    <property type="component" value="Chromosome 18"/>
</dbReference>
<dbReference type="EMBL" id="WOCE01000018">
    <property type="protein sequence ID" value="KAE9594971.1"/>
    <property type="molecule type" value="Genomic_DNA"/>
</dbReference>
<organism evidence="7 8">
    <name type="scientific">Lupinus albus</name>
    <name type="common">White lupine</name>
    <name type="synonym">Lupinus termis</name>
    <dbReference type="NCBI Taxonomy" id="3870"/>
    <lineage>
        <taxon>Eukaryota</taxon>
        <taxon>Viridiplantae</taxon>
        <taxon>Streptophyta</taxon>
        <taxon>Embryophyta</taxon>
        <taxon>Tracheophyta</taxon>
        <taxon>Spermatophyta</taxon>
        <taxon>Magnoliopsida</taxon>
        <taxon>eudicotyledons</taxon>
        <taxon>Gunneridae</taxon>
        <taxon>Pentapetalae</taxon>
        <taxon>rosids</taxon>
        <taxon>fabids</taxon>
        <taxon>Fabales</taxon>
        <taxon>Fabaceae</taxon>
        <taxon>Papilionoideae</taxon>
        <taxon>50 kb inversion clade</taxon>
        <taxon>genistoids sensu lato</taxon>
        <taxon>core genistoids</taxon>
        <taxon>Genisteae</taxon>
        <taxon>Lupinus</taxon>
    </lineage>
</organism>
<evidence type="ECO:0000313" key="8">
    <source>
        <dbReference type="Proteomes" id="UP000447434"/>
    </source>
</evidence>
<dbReference type="PANTHER" id="PTHR31677">
    <property type="entry name" value="AP2 DOMAIN CLASS TRANSCRIPTION FACTOR"/>
    <property type="match status" value="1"/>
</dbReference>
<dbReference type="SMART" id="SM00380">
    <property type="entry name" value="AP2"/>
    <property type="match status" value="1"/>
</dbReference>
<comment type="subcellular location">
    <subcellularLocation>
        <location evidence="1">Nucleus</location>
    </subcellularLocation>
</comment>